<accession>A0A2R6NWB2</accession>
<dbReference type="AlphaFoldDB" id="A0A2R6NWB2"/>
<dbReference type="EMBL" id="MLYV02000755">
    <property type="protein sequence ID" value="PSR78189.1"/>
    <property type="molecule type" value="Genomic_DNA"/>
</dbReference>
<sequence length="55" mass="5828">MTRVSITESKTCMTSAELEYQHGPSGQEDTKDADPGLASLSPNPTARVSIAGMME</sequence>
<evidence type="ECO:0000313" key="3">
    <source>
        <dbReference type="Proteomes" id="UP000186601"/>
    </source>
</evidence>
<comment type="caution">
    <text evidence="2">The sequence shown here is derived from an EMBL/GenBank/DDBJ whole genome shotgun (WGS) entry which is preliminary data.</text>
</comment>
<reference evidence="2 3" key="1">
    <citation type="submission" date="2018-02" db="EMBL/GenBank/DDBJ databases">
        <title>Genome sequence of the basidiomycete white-rot fungus Phlebia centrifuga.</title>
        <authorList>
            <person name="Granchi Z."/>
            <person name="Peng M."/>
            <person name="de Vries R.P."/>
            <person name="Hilden K."/>
            <person name="Makela M.R."/>
            <person name="Grigoriev I."/>
            <person name="Riley R."/>
        </authorList>
    </citation>
    <scope>NUCLEOTIDE SEQUENCE [LARGE SCALE GENOMIC DNA]</scope>
    <source>
        <strain evidence="2 3">FBCC195</strain>
    </source>
</reference>
<gene>
    <name evidence="2" type="ORF">PHLCEN_2v7521</name>
</gene>
<organism evidence="2 3">
    <name type="scientific">Hermanssonia centrifuga</name>
    <dbReference type="NCBI Taxonomy" id="98765"/>
    <lineage>
        <taxon>Eukaryota</taxon>
        <taxon>Fungi</taxon>
        <taxon>Dikarya</taxon>
        <taxon>Basidiomycota</taxon>
        <taxon>Agaricomycotina</taxon>
        <taxon>Agaricomycetes</taxon>
        <taxon>Polyporales</taxon>
        <taxon>Meruliaceae</taxon>
        <taxon>Hermanssonia</taxon>
    </lineage>
</organism>
<feature type="region of interest" description="Disordered" evidence="1">
    <location>
        <begin position="15"/>
        <end position="55"/>
    </location>
</feature>
<name>A0A2R6NWB2_9APHY</name>
<keyword evidence="3" id="KW-1185">Reference proteome</keyword>
<evidence type="ECO:0000313" key="2">
    <source>
        <dbReference type="EMBL" id="PSR78189.1"/>
    </source>
</evidence>
<dbReference type="Proteomes" id="UP000186601">
    <property type="component" value="Unassembled WGS sequence"/>
</dbReference>
<protein>
    <submittedName>
        <fullName evidence="2">Uncharacterized protein</fullName>
    </submittedName>
</protein>
<evidence type="ECO:0000256" key="1">
    <source>
        <dbReference type="SAM" id="MobiDB-lite"/>
    </source>
</evidence>
<proteinExistence type="predicted"/>